<gene>
    <name evidence="2" type="ORF">OO013_06460</name>
</gene>
<keyword evidence="3" id="KW-1185">Reference proteome</keyword>
<comment type="caution">
    <text evidence="2">The sequence shown here is derived from an EMBL/GenBank/DDBJ whole genome shotgun (WGS) entry which is preliminary data.</text>
</comment>
<feature type="signal peptide" evidence="1">
    <location>
        <begin position="1"/>
        <end position="24"/>
    </location>
</feature>
<dbReference type="Proteomes" id="UP001209885">
    <property type="component" value="Unassembled WGS sequence"/>
</dbReference>
<evidence type="ECO:0000313" key="2">
    <source>
        <dbReference type="EMBL" id="MCX2743499.1"/>
    </source>
</evidence>
<dbReference type="RefSeq" id="WP_266055882.1">
    <property type="nucleotide sequence ID" value="NZ_JAPFQN010000003.1"/>
</dbReference>
<evidence type="ECO:0000313" key="3">
    <source>
        <dbReference type="Proteomes" id="UP001209885"/>
    </source>
</evidence>
<accession>A0ABT3RQ48</accession>
<name>A0ABT3RQ48_9BACT</name>
<protein>
    <recommendedName>
        <fullName evidence="4">YD repeat-containing protein</fullName>
    </recommendedName>
</protein>
<organism evidence="2 3">
    <name type="scientific">Mangrovivirga halotolerans</name>
    <dbReference type="NCBI Taxonomy" id="2993936"/>
    <lineage>
        <taxon>Bacteria</taxon>
        <taxon>Pseudomonadati</taxon>
        <taxon>Bacteroidota</taxon>
        <taxon>Cytophagia</taxon>
        <taxon>Cytophagales</taxon>
        <taxon>Mangrovivirgaceae</taxon>
        <taxon>Mangrovivirga</taxon>
    </lineage>
</organism>
<evidence type="ECO:0000256" key="1">
    <source>
        <dbReference type="SAM" id="SignalP"/>
    </source>
</evidence>
<keyword evidence="1" id="KW-0732">Signal</keyword>
<reference evidence="2 3" key="1">
    <citation type="submission" date="2022-11" db="EMBL/GenBank/DDBJ databases">
        <title>The characterization of three novel Bacteroidetes species and genomic analysis of their roles in tidal elemental geochemical cycles.</title>
        <authorList>
            <person name="Ma K."/>
        </authorList>
    </citation>
    <scope>NUCLEOTIDE SEQUENCE [LARGE SCALE GENOMIC DNA]</scope>
    <source>
        <strain evidence="2 3">M17</strain>
    </source>
</reference>
<evidence type="ECO:0008006" key="4">
    <source>
        <dbReference type="Google" id="ProtNLM"/>
    </source>
</evidence>
<dbReference type="PROSITE" id="PS51257">
    <property type="entry name" value="PROKAR_LIPOPROTEIN"/>
    <property type="match status" value="1"/>
</dbReference>
<sequence>MKIFYFLPLLVVLTACLISCNNDEVVPNVDQRPVRSVAGADTNTIKISDTESFNLNNFLVCFEQIAFEGYFELGSFKHNIIGNNVQGSTFNYKFRGNNNKIWKDYTHHYNLNGLIDSTTWNYVDSYYTLIYDYDNQGMITQYRWSRIDLLDGSVSKKSYTRSCVYDEYKNLVELIENEKHLPREFDEKNRLIKRYVNSDGGYLTYSYSNGYLDIVEQYQYDLFWVKWDYDIDATGKMIREFKLVDYNRDNSVLGKEIIEYEYPGDTLVVFHNDFSSNDNGHTGEYWLTSKKYYLLNYGLVRHQSYVNSISNQNKNTYVIDEFYFDKSGSEVNEAYVYESENTSDYISYGVVETYQEIYKEYSEMVMLYDSNQNLLNEIHYHPHDPNSMMKYDVYNSEGIIINDYPVWLQSLASKLYYRY</sequence>
<feature type="chain" id="PRO_5047333467" description="YD repeat-containing protein" evidence="1">
    <location>
        <begin position="25"/>
        <end position="419"/>
    </location>
</feature>
<dbReference type="EMBL" id="JAPFQN010000003">
    <property type="protein sequence ID" value="MCX2743499.1"/>
    <property type="molecule type" value="Genomic_DNA"/>
</dbReference>
<proteinExistence type="predicted"/>